<feature type="compositionally biased region" description="Low complexity" evidence="1">
    <location>
        <begin position="239"/>
        <end position="256"/>
    </location>
</feature>
<keyword evidence="2" id="KW-1133">Transmembrane helix</keyword>
<feature type="region of interest" description="Disordered" evidence="1">
    <location>
        <begin position="139"/>
        <end position="169"/>
    </location>
</feature>
<evidence type="ECO:0000313" key="3">
    <source>
        <dbReference type="EMBL" id="CAB9519136.1"/>
    </source>
</evidence>
<keyword evidence="4" id="KW-1185">Reference proteome</keyword>
<accession>A0A9N8EH21</accession>
<comment type="caution">
    <text evidence="3">The sequence shown here is derived from an EMBL/GenBank/DDBJ whole genome shotgun (WGS) entry which is preliminary data.</text>
</comment>
<gene>
    <name evidence="3" type="ORF">SEMRO_991_G228750.2</name>
</gene>
<reference evidence="3" key="1">
    <citation type="submission" date="2020-06" db="EMBL/GenBank/DDBJ databases">
        <authorList>
            <consortium name="Plant Systems Biology data submission"/>
        </authorList>
    </citation>
    <scope>NUCLEOTIDE SEQUENCE</scope>
    <source>
        <strain evidence="3">D6</strain>
    </source>
</reference>
<dbReference type="EMBL" id="CAICTM010000989">
    <property type="protein sequence ID" value="CAB9519136.1"/>
    <property type="molecule type" value="Genomic_DNA"/>
</dbReference>
<evidence type="ECO:0000313" key="4">
    <source>
        <dbReference type="Proteomes" id="UP001153069"/>
    </source>
</evidence>
<keyword evidence="2" id="KW-0812">Transmembrane</keyword>
<dbReference type="Proteomes" id="UP001153069">
    <property type="component" value="Unassembled WGS sequence"/>
</dbReference>
<feature type="region of interest" description="Disordered" evidence="1">
    <location>
        <begin position="63"/>
        <end position="101"/>
    </location>
</feature>
<dbReference type="InterPro" id="IPR032675">
    <property type="entry name" value="LRR_dom_sf"/>
</dbReference>
<dbReference type="Gene3D" id="3.80.10.10">
    <property type="entry name" value="Ribonuclease Inhibitor"/>
    <property type="match status" value="1"/>
</dbReference>
<proteinExistence type="predicted"/>
<feature type="compositionally biased region" description="Polar residues" evidence="1">
    <location>
        <begin position="139"/>
        <end position="154"/>
    </location>
</feature>
<name>A0A9N8EH21_9STRA</name>
<feature type="compositionally biased region" description="Polar residues" evidence="1">
    <location>
        <begin position="7"/>
        <end position="42"/>
    </location>
</feature>
<keyword evidence="2" id="KW-0472">Membrane</keyword>
<protein>
    <submittedName>
        <fullName evidence="3">Uncharacterized protein</fullName>
    </submittedName>
</protein>
<dbReference type="AlphaFoldDB" id="A0A9N8EH21"/>
<feature type="region of interest" description="Disordered" evidence="1">
    <location>
        <begin position="1"/>
        <end position="46"/>
    </location>
</feature>
<dbReference type="SUPFAM" id="SSF52047">
    <property type="entry name" value="RNI-like"/>
    <property type="match status" value="1"/>
</dbReference>
<feature type="compositionally biased region" description="Low complexity" evidence="1">
    <location>
        <begin position="81"/>
        <end position="94"/>
    </location>
</feature>
<sequence length="401" mass="42428">MKEEVAQSRSNGDSDNLPTLSETRTAATNVGGNAETLETNNGGVDADDLLPILVQKGVVLSQGAASSEMGVSRLNEEVRKSPSASASTTSSSKPKLNGMGHIGIGVPKETDNSQCRHPALTSIIETAEEIPQTTFVCTSRQGDTDSVSGENTSAPAERLSEARPVTEDDERVNLPDAVPYDEDTLDLGLQRRKLERNKTLGYLILLLMFGVVSIVAVVAAKVSSSAHHKNEDKTPVLRTSTPSSGSSSSSPSMGPTMAPTSLLAMNLLAPSTSMAVATPMSPQNRAYHFMKGEYNITGKSTNDTTCNQYGVFTRLHVHLPGQMAGSGTTSMPPEIALLPALEEINLGNIGINGHIEHFLVPELKQLTSIKRIGLASNGLTGPIQDSVFDCLPTASVEEFTI</sequence>
<evidence type="ECO:0000256" key="1">
    <source>
        <dbReference type="SAM" id="MobiDB-lite"/>
    </source>
</evidence>
<organism evidence="3 4">
    <name type="scientific">Seminavis robusta</name>
    <dbReference type="NCBI Taxonomy" id="568900"/>
    <lineage>
        <taxon>Eukaryota</taxon>
        <taxon>Sar</taxon>
        <taxon>Stramenopiles</taxon>
        <taxon>Ochrophyta</taxon>
        <taxon>Bacillariophyta</taxon>
        <taxon>Bacillariophyceae</taxon>
        <taxon>Bacillariophycidae</taxon>
        <taxon>Naviculales</taxon>
        <taxon>Naviculaceae</taxon>
        <taxon>Seminavis</taxon>
    </lineage>
</organism>
<feature type="transmembrane region" description="Helical" evidence="2">
    <location>
        <begin position="200"/>
        <end position="220"/>
    </location>
</feature>
<evidence type="ECO:0000256" key="2">
    <source>
        <dbReference type="SAM" id="Phobius"/>
    </source>
</evidence>
<feature type="region of interest" description="Disordered" evidence="1">
    <location>
        <begin position="224"/>
        <end position="256"/>
    </location>
</feature>